<accession>A0ACD0P647</accession>
<dbReference type="Proteomes" id="UP000245626">
    <property type="component" value="Unassembled WGS sequence"/>
</dbReference>
<organism evidence="1 2">
    <name type="scientific">Violaceomyces palustris</name>
    <dbReference type="NCBI Taxonomy" id="1673888"/>
    <lineage>
        <taxon>Eukaryota</taxon>
        <taxon>Fungi</taxon>
        <taxon>Dikarya</taxon>
        <taxon>Basidiomycota</taxon>
        <taxon>Ustilaginomycotina</taxon>
        <taxon>Ustilaginomycetes</taxon>
        <taxon>Violaceomycetales</taxon>
        <taxon>Violaceomycetaceae</taxon>
        <taxon>Violaceomyces</taxon>
    </lineage>
</organism>
<gene>
    <name evidence="1" type="ORF">IE53DRAFT_384043</name>
</gene>
<dbReference type="EMBL" id="KZ819724">
    <property type="protein sequence ID" value="PWN53472.1"/>
    <property type="molecule type" value="Genomic_DNA"/>
</dbReference>
<evidence type="ECO:0000313" key="2">
    <source>
        <dbReference type="Proteomes" id="UP000245626"/>
    </source>
</evidence>
<sequence>MEAVDVSSFFTPGLLSAETAEEYKQQYAKSGPYQHAVVDGLIDHDLLSKARQEIIEELRFAEKETDIYKVNQTGDLANLDGLPQAEAARLTSLLKVRNAIYSERFREWLQTVTGCGPLSAKKKDMSINDYRQGCHLLNHDDVISTRRVSYILYLPDPAQPWQAEWGGALELYPVKSKGTPDDVPSKVIPPKWNQYTFFAVQPGHSFHSVEEVVHPTQSRLSISGWFHRPQEGEQGFTPEDEKKESQVEREMSSLESLSAKESARLFEPYPESLSPPLPGSPLSQDEKRFLIQFINPAYLVEKTQQTLFDQFGDDSHILLSEILKKEIAQPLEAALRRSDSKDGFAWWENGGSEEEVRIQAHAVGSARAEGADEQDKEWTIAGPPHRQRYLTLAKAVSPAVSDKVETTIPSPLPTSASGLLKLLTTVLFPSPAFRHFLSNISQLIPLNGRPIEARRFRPGLDYTLARSDEEAVLDVTLCLTPDVVAPSVEEERKLGPKGLAGKSAKAKAAATKKPRTEEGKAPKLSKKQAKELNAKWVSGDIGGWECYMAPHEGEEDPAVYQSASSKKAGPSSSESAKENGVSEEDESMEGGEGGGEGEEEEEFVEMEEDDGEDDDDDFDGVLLNLTPSFNTLSVVLRDEGVMRFVKYLSATAGGSRWDVIGEFTAGAVEEEEEEEEDGAGNE</sequence>
<proteinExistence type="predicted"/>
<name>A0ACD0P647_9BASI</name>
<keyword evidence="2" id="KW-1185">Reference proteome</keyword>
<protein>
    <submittedName>
        <fullName evidence="1">Uncharacterized protein</fullName>
    </submittedName>
</protein>
<evidence type="ECO:0000313" key="1">
    <source>
        <dbReference type="EMBL" id="PWN53472.1"/>
    </source>
</evidence>
<reference evidence="1 2" key="1">
    <citation type="journal article" date="2018" name="Mol. Biol. Evol.">
        <title>Broad Genomic Sampling Reveals a Smut Pathogenic Ancestry of the Fungal Clade Ustilaginomycotina.</title>
        <authorList>
            <person name="Kijpornyongpan T."/>
            <person name="Mondo S.J."/>
            <person name="Barry K."/>
            <person name="Sandor L."/>
            <person name="Lee J."/>
            <person name="Lipzen A."/>
            <person name="Pangilinan J."/>
            <person name="LaButti K."/>
            <person name="Hainaut M."/>
            <person name="Henrissat B."/>
            <person name="Grigoriev I.V."/>
            <person name="Spatafora J.W."/>
            <person name="Aime M.C."/>
        </authorList>
    </citation>
    <scope>NUCLEOTIDE SEQUENCE [LARGE SCALE GENOMIC DNA]</scope>
    <source>
        <strain evidence="1 2">SA 807</strain>
    </source>
</reference>